<accession>C5K757</accession>
<organism evidence="2">
    <name type="scientific">Perkinsus marinus (strain ATCC 50983 / TXsc)</name>
    <dbReference type="NCBI Taxonomy" id="423536"/>
    <lineage>
        <taxon>Eukaryota</taxon>
        <taxon>Sar</taxon>
        <taxon>Alveolata</taxon>
        <taxon>Perkinsozoa</taxon>
        <taxon>Perkinsea</taxon>
        <taxon>Perkinsida</taxon>
        <taxon>Perkinsidae</taxon>
        <taxon>Perkinsus</taxon>
    </lineage>
</organism>
<name>C5K757_PERM5</name>
<protein>
    <submittedName>
        <fullName evidence="1">Uncharacterized protein</fullName>
    </submittedName>
</protein>
<reference evidence="1 2" key="1">
    <citation type="submission" date="2008-07" db="EMBL/GenBank/DDBJ databases">
        <authorList>
            <person name="El-Sayed N."/>
            <person name="Caler E."/>
            <person name="Inman J."/>
            <person name="Amedeo P."/>
            <person name="Hass B."/>
            <person name="Wortman J."/>
        </authorList>
    </citation>
    <scope>NUCLEOTIDE SEQUENCE [LARGE SCALE GENOMIC DNA]</scope>
    <source>
        <strain evidence="2">ATCC 50983 / TXsc</strain>
    </source>
</reference>
<dbReference type="OrthoDB" id="417481at2759"/>
<dbReference type="GeneID" id="9039653"/>
<dbReference type="EMBL" id="GG671079">
    <property type="protein sequence ID" value="EER19392.1"/>
    <property type="molecule type" value="Genomic_DNA"/>
</dbReference>
<dbReference type="AlphaFoldDB" id="C5K757"/>
<evidence type="ECO:0000313" key="2">
    <source>
        <dbReference type="Proteomes" id="UP000007800"/>
    </source>
</evidence>
<sequence length="197" mass="21815">MMASCPTVSAAITGSNPDVLTSTSAISPQPEFSLPVVRNCFILRFTGQGSRPSSSCGQPAQGFPELKSIIAQLLSFGDMQKLELQHWRELGVIIACYFDTRDAEEAFDYMLGEEAWQVIWAARAMREAREKTLTGLMIDDPGSTFTACSSLVGPADFGISSLVNVNRLVVSYRFSRQFLCQVGLRYMWLVTVKFPKH</sequence>
<keyword evidence="2" id="KW-1185">Reference proteome</keyword>
<dbReference type="Proteomes" id="UP000007800">
    <property type="component" value="Unassembled WGS sequence"/>
</dbReference>
<dbReference type="RefSeq" id="XP_002787596.1">
    <property type="nucleotide sequence ID" value="XM_002787550.1"/>
</dbReference>
<gene>
    <name evidence="1" type="ORF">Pmar_PMAR012369</name>
</gene>
<proteinExistence type="predicted"/>
<evidence type="ECO:0000313" key="1">
    <source>
        <dbReference type="EMBL" id="EER19392.1"/>
    </source>
</evidence>
<dbReference type="InParanoid" id="C5K757"/>